<accession>A0A345PGD7</accession>
<dbReference type="RefSeq" id="WP_114916360.1">
    <property type="nucleotide sequence ID" value="NZ_CP024848.1"/>
</dbReference>
<proteinExistence type="predicted"/>
<gene>
    <name evidence="1" type="ORF">CUC15_09090</name>
</gene>
<evidence type="ECO:0000313" key="2">
    <source>
        <dbReference type="Proteomes" id="UP000253908"/>
    </source>
</evidence>
<organism evidence="1 2">
    <name type="scientific">Oceanobacillus zhaokaii</name>
    <dbReference type="NCBI Taxonomy" id="2052660"/>
    <lineage>
        <taxon>Bacteria</taxon>
        <taxon>Bacillati</taxon>
        <taxon>Bacillota</taxon>
        <taxon>Bacilli</taxon>
        <taxon>Bacillales</taxon>
        <taxon>Bacillaceae</taxon>
        <taxon>Oceanobacillus</taxon>
    </lineage>
</organism>
<evidence type="ECO:0008006" key="3">
    <source>
        <dbReference type="Google" id="ProtNLM"/>
    </source>
</evidence>
<protein>
    <recommendedName>
        <fullName evidence="3">Flagellar hook-length control protein-like C-terminal domain-containing protein</fullName>
    </recommendedName>
</protein>
<dbReference type="KEGG" id="ocn:CUC15_09090"/>
<dbReference type="OrthoDB" id="2351076at2"/>
<evidence type="ECO:0000313" key="1">
    <source>
        <dbReference type="EMBL" id="AXI09067.1"/>
    </source>
</evidence>
<keyword evidence="2" id="KW-1185">Reference proteome</keyword>
<dbReference type="AlphaFoldDB" id="A0A345PGD7"/>
<sequence length="595" mass="67392">MSINKIVGTRINPALEPQQKLRTGQIVEGKILQLYPNNKAQILLGMQKMTAQLEANLLVGEKYHFQVQSTGNVIPLKVIGKPLTSHTKTNADRLLKHLGLKTTKANIALVEQLLDRNITFNKTQLIDAIQLLDRKKGNAQTQNVLTEMISRKLPINQYIFEALQTADSTTQIESMKDLLNQLRKNNLHPELANQLSQLTEKPTDPHTTLVKQINSNSQPLYQLFKTLGAINQNIDFTTWESAWKSISYGIEQFNANQRNDTNQSLIDPKLPFNLDFNRIFQTLKQLNVNRASILTQVDSLLQTSASNLTDAISTNSALSAMAFTVLKQKLVQELTPFLGKEMAQVIIELENNPKQLAQVRTLLHMLRNQQTYTMLENILSSINTNQAFLTATSKQQFLQQLNQTLLLTGISYENQVANEQIQQTTIKEMLLHLLQNNDGLLKEPATKLLHFISGMQINSVQESTNFIQANLQIPAEKLGLTNDIKLDFESRKTEDGEINPEFCRILFYLDLAKLKETVIDMNIQRRSISITIFNDFHQLKVSADALQPLLKKGLEDLNYHLSSVSIKPLTEKEQIKTKLVNYKADQANGGVDYRI</sequence>
<reference evidence="2" key="1">
    <citation type="submission" date="2017-11" db="EMBL/GenBank/DDBJ databases">
        <authorList>
            <person name="Zhu W."/>
        </authorList>
    </citation>
    <scope>NUCLEOTIDE SEQUENCE [LARGE SCALE GENOMIC DNA]</scope>
    <source>
        <strain evidence="2">160</strain>
    </source>
</reference>
<name>A0A345PGD7_9BACI</name>
<dbReference type="Proteomes" id="UP000253908">
    <property type="component" value="Chromosome"/>
</dbReference>
<dbReference type="EMBL" id="CP024848">
    <property type="protein sequence ID" value="AXI09067.1"/>
    <property type="molecule type" value="Genomic_DNA"/>
</dbReference>